<dbReference type="Proteomes" id="UP000807469">
    <property type="component" value="Unassembled WGS sequence"/>
</dbReference>
<dbReference type="AlphaFoldDB" id="A0A9P5Z9D4"/>
<feature type="region of interest" description="Disordered" evidence="1">
    <location>
        <begin position="93"/>
        <end position="115"/>
    </location>
</feature>
<reference evidence="2" key="1">
    <citation type="submission" date="2020-11" db="EMBL/GenBank/DDBJ databases">
        <authorList>
            <consortium name="DOE Joint Genome Institute"/>
            <person name="Ahrendt S."/>
            <person name="Riley R."/>
            <person name="Andreopoulos W."/>
            <person name="Labutti K."/>
            <person name="Pangilinan J."/>
            <person name="Ruiz-Duenas F.J."/>
            <person name="Barrasa J.M."/>
            <person name="Sanchez-Garcia M."/>
            <person name="Camarero S."/>
            <person name="Miyauchi S."/>
            <person name="Serrano A."/>
            <person name="Linde D."/>
            <person name="Babiker R."/>
            <person name="Drula E."/>
            <person name="Ayuso-Fernandez I."/>
            <person name="Pacheco R."/>
            <person name="Padilla G."/>
            <person name="Ferreira P."/>
            <person name="Barriuso J."/>
            <person name="Kellner H."/>
            <person name="Castanera R."/>
            <person name="Alfaro M."/>
            <person name="Ramirez L."/>
            <person name="Pisabarro A.G."/>
            <person name="Kuo A."/>
            <person name="Tritt A."/>
            <person name="Lipzen A."/>
            <person name="He G."/>
            <person name="Yan M."/>
            <person name="Ng V."/>
            <person name="Cullen D."/>
            <person name="Martin F."/>
            <person name="Rosso M.-N."/>
            <person name="Henrissat B."/>
            <person name="Hibbett D."/>
            <person name="Martinez A.T."/>
            <person name="Grigoriev I.V."/>
        </authorList>
    </citation>
    <scope>NUCLEOTIDE SEQUENCE</scope>
    <source>
        <strain evidence="2">CIRM-BRFM 674</strain>
    </source>
</reference>
<gene>
    <name evidence="2" type="ORF">BDN70DRAFT_929407</name>
</gene>
<accession>A0A9P5Z9D4</accession>
<name>A0A9P5Z9D4_9AGAR</name>
<organism evidence="2 3">
    <name type="scientific">Pholiota conissans</name>
    <dbReference type="NCBI Taxonomy" id="109636"/>
    <lineage>
        <taxon>Eukaryota</taxon>
        <taxon>Fungi</taxon>
        <taxon>Dikarya</taxon>
        <taxon>Basidiomycota</taxon>
        <taxon>Agaricomycotina</taxon>
        <taxon>Agaricomycetes</taxon>
        <taxon>Agaricomycetidae</taxon>
        <taxon>Agaricales</taxon>
        <taxon>Agaricineae</taxon>
        <taxon>Strophariaceae</taxon>
        <taxon>Pholiota</taxon>
    </lineage>
</organism>
<comment type="caution">
    <text evidence="2">The sequence shown here is derived from an EMBL/GenBank/DDBJ whole genome shotgun (WGS) entry which is preliminary data.</text>
</comment>
<evidence type="ECO:0000313" key="2">
    <source>
        <dbReference type="EMBL" id="KAF9483236.1"/>
    </source>
</evidence>
<keyword evidence="3" id="KW-1185">Reference proteome</keyword>
<sequence length="454" mass="48623">MLPSSNWGNAPPRFYYSSTLSYAPTCVSKSSSLSGALGDESLLATAPHLIASVGVGTGASATASPAALYSSYLVSQPLTTNAGATNTSLQLTAEDESGKQQAVELNKGPGGPVKLPRESEAAIGSGLETIVSESEMEPSALVRQDYVVSATASDPQPIPFSCSAGFSRAAPSQSWSTSSSVSYNQTISSFKGHSTQLGVTYAYQRPVRRYSANGQRDGLPLLAPEWDDDDDADGCTSREHPRGLAGMVDIESSLNDLPAYGPMSDYWRVDREIDLYLRSSLTGDRKSKAPAKGAPQVQPARLVPNNPNFANCAPYEDRGCTIELTKSTSSQKRELTKQRYIFDSATKAVKRRCSSGDNGEITESQPYQSQSRKKAKAIPPTTLESTAVKTQKKVKNTQHSPGKTTPQKPLIVAFPKPAIARRKLVREYLEQKARGANCVDVAAVDVSSSRELLN</sequence>
<feature type="region of interest" description="Disordered" evidence="1">
    <location>
        <begin position="352"/>
        <end position="409"/>
    </location>
</feature>
<feature type="compositionally biased region" description="Polar residues" evidence="1">
    <location>
        <begin position="397"/>
        <end position="407"/>
    </location>
</feature>
<evidence type="ECO:0000313" key="3">
    <source>
        <dbReference type="Proteomes" id="UP000807469"/>
    </source>
</evidence>
<evidence type="ECO:0000256" key="1">
    <source>
        <dbReference type="SAM" id="MobiDB-lite"/>
    </source>
</evidence>
<feature type="region of interest" description="Disordered" evidence="1">
    <location>
        <begin position="214"/>
        <end position="241"/>
    </location>
</feature>
<protein>
    <submittedName>
        <fullName evidence="2">Uncharacterized protein</fullName>
    </submittedName>
</protein>
<proteinExistence type="predicted"/>
<feature type="compositionally biased region" description="Polar residues" evidence="1">
    <location>
        <begin position="355"/>
        <end position="370"/>
    </location>
</feature>
<dbReference type="EMBL" id="MU155156">
    <property type="protein sequence ID" value="KAF9483236.1"/>
    <property type="molecule type" value="Genomic_DNA"/>
</dbReference>
<feature type="region of interest" description="Disordered" evidence="1">
    <location>
        <begin position="284"/>
        <end position="305"/>
    </location>
</feature>